<dbReference type="AlphaFoldDB" id="A0A0D7X3C9"/>
<gene>
    <name evidence="2" type="ORF">QD47_11570</name>
</gene>
<dbReference type="RefSeq" id="WP_044646274.1">
    <property type="nucleotide sequence ID" value="NZ_JTHP01000019.1"/>
</dbReference>
<comment type="caution">
    <text evidence="2">The sequence shown here is derived from an EMBL/GenBank/DDBJ whole genome shotgun (WGS) entry which is preliminary data.</text>
</comment>
<dbReference type="Proteomes" id="UP000032534">
    <property type="component" value="Unassembled WGS sequence"/>
</dbReference>
<evidence type="ECO:0000313" key="2">
    <source>
        <dbReference type="EMBL" id="KJD45478.1"/>
    </source>
</evidence>
<dbReference type="CDD" id="cd21809">
    <property type="entry name" value="ABC-2_lan_permease-like"/>
    <property type="match status" value="1"/>
</dbReference>
<feature type="transmembrane region" description="Helical" evidence="1">
    <location>
        <begin position="103"/>
        <end position="128"/>
    </location>
</feature>
<keyword evidence="1" id="KW-0472">Membrane</keyword>
<feature type="transmembrane region" description="Helical" evidence="1">
    <location>
        <begin position="148"/>
        <end position="166"/>
    </location>
</feature>
<dbReference type="Pfam" id="PF12730">
    <property type="entry name" value="ABC2_membrane_4"/>
    <property type="match status" value="1"/>
</dbReference>
<evidence type="ECO:0000256" key="1">
    <source>
        <dbReference type="SAM" id="Phobius"/>
    </source>
</evidence>
<proteinExistence type="predicted"/>
<sequence>MMLRALTADLLKARRKGIWFLVFLGPLGLVAMQALNFGLRYDYLIPRSKGHLWEALMDNIAVFVPIALVLGATMVASMLANVEHSSNSWKQLLALPISRFSVYMAKLTLAIGMLCVSCLLLTVGTWGLGMILGFGGEPAPITELLRLGFWPLGGTLPMLVLLLWLTVTFHNQALPVTLGITLGIGSLFASQLSEWFPLAWPQFAWVAPQAWMFASIGCGTGALLSLLTAAHFSRKDVA</sequence>
<accession>A0A0D7X3C9</accession>
<feature type="transmembrane region" description="Helical" evidence="1">
    <location>
        <begin position="210"/>
        <end position="232"/>
    </location>
</feature>
<organism evidence="2 3">
    <name type="scientific">Paenibacillus terrae</name>
    <dbReference type="NCBI Taxonomy" id="159743"/>
    <lineage>
        <taxon>Bacteria</taxon>
        <taxon>Bacillati</taxon>
        <taxon>Bacillota</taxon>
        <taxon>Bacilli</taxon>
        <taxon>Bacillales</taxon>
        <taxon>Paenibacillaceae</taxon>
        <taxon>Paenibacillus</taxon>
    </lineage>
</organism>
<evidence type="ECO:0000313" key="3">
    <source>
        <dbReference type="Proteomes" id="UP000032534"/>
    </source>
</evidence>
<keyword evidence="1" id="KW-0812">Transmembrane</keyword>
<feature type="transmembrane region" description="Helical" evidence="1">
    <location>
        <begin position="59"/>
        <end position="82"/>
    </location>
</feature>
<name>A0A0D7X3C9_9BACL</name>
<keyword evidence="3" id="KW-1185">Reference proteome</keyword>
<protein>
    <submittedName>
        <fullName evidence="2">Permease</fullName>
    </submittedName>
</protein>
<feature type="transmembrane region" description="Helical" evidence="1">
    <location>
        <begin position="173"/>
        <end position="190"/>
    </location>
</feature>
<dbReference type="EMBL" id="JTHP01000019">
    <property type="protein sequence ID" value="KJD45478.1"/>
    <property type="molecule type" value="Genomic_DNA"/>
</dbReference>
<dbReference type="PATRIC" id="fig|159743.3.peg.2582"/>
<reference evidence="2 3" key="1">
    <citation type="submission" date="2014-11" db="EMBL/GenBank/DDBJ databases">
        <title>Draft Genome Sequences of Paenibacillus polymyxa NRRL B-30509 and Paenibacillus terrae NRRL B-30644, Strains from a Poultry Environment that Produce Tridecaptin A and Paenicidins.</title>
        <authorList>
            <person name="van Belkum M.J."/>
            <person name="Lohans C.T."/>
            <person name="Vederas J.C."/>
        </authorList>
    </citation>
    <scope>NUCLEOTIDE SEQUENCE [LARGE SCALE GENOMIC DNA]</scope>
    <source>
        <strain evidence="2 3">NRRL B-30644</strain>
    </source>
</reference>
<keyword evidence="1" id="KW-1133">Transmembrane helix</keyword>
<feature type="transmembrane region" description="Helical" evidence="1">
    <location>
        <begin position="20"/>
        <end position="39"/>
    </location>
</feature>
<dbReference type="OrthoDB" id="3190532at2"/>